<gene>
    <name evidence="1" type="ORF">BDN72DRAFT_80022</name>
</gene>
<dbReference type="EMBL" id="ML208269">
    <property type="protein sequence ID" value="TFK74284.1"/>
    <property type="molecule type" value="Genomic_DNA"/>
</dbReference>
<organism evidence="1 2">
    <name type="scientific">Pluteus cervinus</name>
    <dbReference type="NCBI Taxonomy" id="181527"/>
    <lineage>
        <taxon>Eukaryota</taxon>
        <taxon>Fungi</taxon>
        <taxon>Dikarya</taxon>
        <taxon>Basidiomycota</taxon>
        <taxon>Agaricomycotina</taxon>
        <taxon>Agaricomycetes</taxon>
        <taxon>Agaricomycetidae</taxon>
        <taxon>Agaricales</taxon>
        <taxon>Pluteineae</taxon>
        <taxon>Pluteaceae</taxon>
        <taxon>Pluteus</taxon>
    </lineage>
</organism>
<keyword evidence="2" id="KW-1185">Reference proteome</keyword>
<accession>A0ACD3B9B2</accession>
<reference evidence="1 2" key="1">
    <citation type="journal article" date="2019" name="Nat. Ecol. Evol.">
        <title>Megaphylogeny resolves global patterns of mushroom evolution.</title>
        <authorList>
            <person name="Varga T."/>
            <person name="Krizsan K."/>
            <person name="Foldi C."/>
            <person name="Dima B."/>
            <person name="Sanchez-Garcia M."/>
            <person name="Sanchez-Ramirez S."/>
            <person name="Szollosi G.J."/>
            <person name="Szarkandi J.G."/>
            <person name="Papp V."/>
            <person name="Albert L."/>
            <person name="Andreopoulos W."/>
            <person name="Angelini C."/>
            <person name="Antonin V."/>
            <person name="Barry K.W."/>
            <person name="Bougher N.L."/>
            <person name="Buchanan P."/>
            <person name="Buyck B."/>
            <person name="Bense V."/>
            <person name="Catcheside P."/>
            <person name="Chovatia M."/>
            <person name="Cooper J."/>
            <person name="Damon W."/>
            <person name="Desjardin D."/>
            <person name="Finy P."/>
            <person name="Geml J."/>
            <person name="Haridas S."/>
            <person name="Hughes K."/>
            <person name="Justo A."/>
            <person name="Karasinski D."/>
            <person name="Kautmanova I."/>
            <person name="Kiss B."/>
            <person name="Kocsube S."/>
            <person name="Kotiranta H."/>
            <person name="LaButti K.M."/>
            <person name="Lechner B.E."/>
            <person name="Liimatainen K."/>
            <person name="Lipzen A."/>
            <person name="Lukacs Z."/>
            <person name="Mihaltcheva S."/>
            <person name="Morgado L.N."/>
            <person name="Niskanen T."/>
            <person name="Noordeloos M.E."/>
            <person name="Ohm R.A."/>
            <person name="Ortiz-Santana B."/>
            <person name="Ovrebo C."/>
            <person name="Racz N."/>
            <person name="Riley R."/>
            <person name="Savchenko A."/>
            <person name="Shiryaev A."/>
            <person name="Soop K."/>
            <person name="Spirin V."/>
            <person name="Szebenyi C."/>
            <person name="Tomsovsky M."/>
            <person name="Tulloss R.E."/>
            <person name="Uehling J."/>
            <person name="Grigoriev I.V."/>
            <person name="Vagvolgyi C."/>
            <person name="Papp T."/>
            <person name="Martin F.M."/>
            <person name="Miettinen O."/>
            <person name="Hibbett D.S."/>
            <person name="Nagy L.G."/>
        </authorList>
    </citation>
    <scope>NUCLEOTIDE SEQUENCE [LARGE SCALE GENOMIC DNA]</scope>
    <source>
        <strain evidence="1 2">NL-1719</strain>
    </source>
</reference>
<protein>
    <submittedName>
        <fullName evidence="1">Uncharacterized protein</fullName>
    </submittedName>
</protein>
<name>A0ACD3B9B2_9AGAR</name>
<evidence type="ECO:0000313" key="1">
    <source>
        <dbReference type="EMBL" id="TFK74284.1"/>
    </source>
</evidence>
<dbReference type="Proteomes" id="UP000308600">
    <property type="component" value="Unassembled WGS sequence"/>
</dbReference>
<sequence length="274" mass="30932">MYRVVREITDGKIASVSFLLWDVLITLDQEVEYIWSKPRNSWMKWQFFFTRYFAVAAQVTNRCIEGVIVSGVYLDTDPLKRWFISEIFVGNLLMTAVEVVLMVRVYALYGKNRWIGALFCLMLIAEAIAMVVGVVRNLPDGQFKEFNVLTTTPYSFIYYGIAACVTQIAILILTVIGYKLAVRDGWGKVPIVTLMLRDGSAIFLILFLVLIFTTVATMCGTSYAPIGYSWFLSIVASSGCRIILNMQQLPDPGPGSSIQLTTVIPDHERHHREA</sequence>
<evidence type="ECO:0000313" key="2">
    <source>
        <dbReference type="Proteomes" id="UP000308600"/>
    </source>
</evidence>
<proteinExistence type="predicted"/>